<proteinExistence type="inferred from homology"/>
<dbReference type="InterPro" id="IPR038494">
    <property type="entry name" value="IGPD_sf"/>
</dbReference>
<evidence type="ECO:0000256" key="5">
    <source>
        <dbReference type="HAMAP-Rule" id="MF_00076"/>
    </source>
</evidence>
<comment type="similarity">
    <text evidence="5 6">Belongs to the imidazoleglycerol-phosphate dehydratase family.</text>
</comment>
<dbReference type="PROSITE" id="PS00955">
    <property type="entry name" value="IGP_DEHYDRATASE_2"/>
    <property type="match status" value="1"/>
</dbReference>
<name>A0ABS4SMQ4_9PROT</name>
<gene>
    <name evidence="5" type="primary">hisB</name>
    <name evidence="7" type="ORF">J2851_003641</name>
</gene>
<sequence length="247" mass="27028">MMIAATRTVGNGAADPLPFPGEYRPCAAGVGARFLLNTDSMDQSPANGGRRASIERNTTETRIRVAVNLDGTGVYDVKTGVGFLDHMLEQLSRHSLMDLTVLAEGDLHIDAHHTTEDSGIAIGQAVAKALGDRKGIQRYGHSYIPMDETLTRVALDFSNRPYLIWKVNFSRDKIGDMDTELFREWFQAFAMAAGVTLHVENLYGENNHHIVESCYKALARAVRAAIEIDPRKRDAVPSTKGTLGGSL</sequence>
<dbReference type="NCBIfam" id="NF002109">
    <property type="entry name" value="PRK00951.1-5"/>
    <property type="match status" value="1"/>
</dbReference>
<dbReference type="Gene3D" id="3.30.230.40">
    <property type="entry name" value="Imidazole glycerol phosphate dehydratase, domain 1"/>
    <property type="match status" value="2"/>
</dbReference>
<dbReference type="EMBL" id="JAGINP010000013">
    <property type="protein sequence ID" value="MBP2293856.1"/>
    <property type="molecule type" value="Genomic_DNA"/>
</dbReference>
<comment type="catalytic activity">
    <reaction evidence="5 6">
        <text>D-erythro-1-(imidazol-4-yl)glycerol 3-phosphate = 3-(imidazol-4-yl)-2-oxopropyl phosphate + H2O</text>
        <dbReference type="Rhea" id="RHEA:11040"/>
        <dbReference type="ChEBI" id="CHEBI:15377"/>
        <dbReference type="ChEBI" id="CHEBI:57766"/>
        <dbReference type="ChEBI" id="CHEBI:58278"/>
        <dbReference type="EC" id="4.2.1.19"/>
    </reaction>
</comment>
<dbReference type="InterPro" id="IPR020565">
    <property type="entry name" value="ImidazoleglycerP_deHydtase_CS"/>
</dbReference>
<evidence type="ECO:0000256" key="4">
    <source>
        <dbReference type="ARBA" id="ARBA00023239"/>
    </source>
</evidence>
<keyword evidence="5" id="KW-0963">Cytoplasm</keyword>
<reference evidence="7 8" key="1">
    <citation type="submission" date="2021-03" db="EMBL/GenBank/DDBJ databases">
        <title>Genomic Encyclopedia of Type Strains, Phase III (KMG-III): the genomes of soil and plant-associated and newly described type strains.</title>
        <authorList>
            <person name="Whitman W."/>
        </authorList>
    </citation>
    <scope>NUCLEOTIDE SEQUENCE [LARGE SCALE GENOMIC DNA]</scope>
    <source>
        <strain evidence="7 8">IMMIB AFH-6</strain>
    </source>
</reference>
<evidence type="ECO:0000256" key="1">
    <source>
        <dbReference type="ARBA" id="ARBA00005047"/>
    </source>
</evidence>
<dbReference type="NCBIfam" id="NF002111">
    <property type="entry name" value="PRK00951.2-1"/>
    <property type="match status" value="1"/>
</dbReference>
<evidence type="ECO:0000256" key="6">
    <source>
        <dbReference type="RuleBase" id="RU000599"/>
    </source>
</evidence>
<keyword evidence="4 5" id="KW-0456">Lyase</keyword>
<comment type="subcellular location">
    <subcellularLocation>
        <location evidence="5 6">Cytoplasm</location>
    </subcellularLocation>
</comment>
<dbReference type="NCBIfam" id="NF002114">
    <property type="entry name" value="PRK00951.2-4"/>
    <property type="match status" value="1"/>
</dbReference>
<dbReference type="HAMAP" id="MF_00076">
    <property type="entry name" value="HisB"/>
    <property type="match status" value="1"/>
</dbReference>
<keyword evidence="3 5" id="KW-0368">Histidine biosynthesis</keyword>
<protein>
    <recommendedName>
        <fullName evidence="5 6">Imidazoleglycerol-phosphate dehydratase</fullName>
        <shortName evidence="5">IGPD</shortName>
        <ecNumber evidence="5 6">4.2.1.19</ecNumber>
    </recommendedName>
</protein>
<evidence type="ECO:0000256" key="3">
    <source>
        <dbReference type="ARBA" id="ARBA00023102"/>
    </source>
</evidence>
<accession>A0ABS4SMQ4</accession>
<dbReference type="PANTHER" id="PTHR23133:SF2">
    <property type="entry name" value="IMIDAZOLEGLYCEROL-PHOSPHATE DEHYDRATASE"/>
    <property type="match status" value="1"/>
</dbReference>
<evidence type="ECO:0000256" key="2">
    <source>
        <dbReference type="ARBA" id="ARBA00022605"/>
    </source>
</evidence>
<dbReference type="CDD" id="cd07914">
    <property type="entry name" value="IGPD"/>
    <property type="match status" value="1"/>
</dbReference>
<dbReference type="EC" id="4.2.1.19" evidence="5 6"/>
<evidence type="ECO:0000313" key="8">
    <source>
        <dbReference type="Proteomes" id="UP000781958"/>
    </source>
</evidence>
<keyword evidence="2 5" id="KW-0028">Amino-acid biosynthesis</keyword>
<dbReference type="PANTHER" id="PTHR23133">
    <property type="entry name" value="IMIDAZOLEGLYCEROL-PHOSPHATE DEHYDRATASE HIS7"/>
    <property type="match status" value="1"/>
</dbReference>
<dbReference type="SUPFAM" id="SSF54211">
    <property type="entry name" value="Ribosomal protein S5 domain 2-like"/>
    <property type="match status" value="2"/>
</dbReference>
<dbReference type="Proteomes" id="UP000781958">
    <property type="component" value="Unassembled WGS sequence"/>
</dbReference>
<organism evidence="7 8">
    <name type="scientific">Azospirillum rugosum</name>
    <dbReference type="NCBI Taxonomy" id="416170"/>
    <lineage>
        <taxon>Bacteria</taxon>
        <taxon>Pseudomonadati</taxon>
        <taxon>Pseudomonadota</taxon>
        <taxon>Alphaproteobacteria</taxon>
        <taxon>Rhodospirillales</taxon>
        <taxon>Azospirillaceae</taxon>
        <taxon>Azospirillum</taxon>
    </lineage>
</organism>
<dbReference type="PROSITE" id="PS00954">
    <property type="entry name" value="IGP_DEHYDRATASE_1"/>
    <property type="match status" value="1"/>
</dbReference>
<dbReference type="GO" id="GO:0004424">
    <property type="term" value="F:imidazoleglycerol-phosphate dehydratase activity"/>
    <property type="evidence" value="ECO:0007669"/>
    <property type="project" value="UniProtKB-EC"/>
</dbReference>
<comment type="caution">
    <text evidence="7">The sequence shown here is derived from an EMBL/GenBank/DDBJ whole genome shotgun (WGS) entry which is preliminary data.</text>
</comment>
<keyword evidence="8" id="KW-1185">Reference proteome</keyword>
<dbReference type="InterPro" id="IPR020568">
    <property type="entry name" value="Ribosomal_Su5_D2-typ_SF"/>
</dbReference>
<dbReference type="Pfam" id="PF00475">
    <property type="entry name" value="IGPD"/>
    <property type="match status" value="1"/>
</dbReference>
<comment type="pathway">
    <text evidence="1 5 6">Amino-acid biosynthesis; L-histidine biosynthesis; L-histidine from 5-phospho-alpha-D-ribose 1-diphosphate: step 6/9.</text>
</comment>
<evidence type="ECO:0000313" key="7">
    <source>
        <dbReference type="EMBL" id="MBP2293856.1"/>
    </source>
</evidence>
<dbReference type="InterPro" id="IPR000807">
    <property type="entry name" value="ImidazoleglycerolP_deHydtase"/>
</dbReference>